<name>A0A6J6WRA5_9ZZZZ</name>
<dbReference type="Pfam" id="PF21818">
    <property type="entry name" value="DUF6884"/>
    <property type="match status" value="1"/>
</dbReference>
<sequence length="404" mass="44087">MQIISSSAYSLGVRVGLIGCVKTKRATPGPAMDLYLSALFNGRRKAVEASCDSWFILSAKHGLLQPTEIIEPYDLALTSLSRTQQELWSQNVVQSLVASLGDLNGFIFEIHAGSEYRNFGVIDGLQRLGATVINPTVGLTFGEQLRFYRSSVVMLDMPTHLSPSRLGGSLHADVDRFYRSLAELSDAVGGARALSRCTGRMEWPVRGVYFIFEPDEMRADGVTQRVVRVGTHALGASSSTLWGRISQHRGVPGGSTPGGGNHRGSVFRRHVGSAILASGDWPSSIAATWGVGNNATQETKKMEYPLEVAVSQRIGEMSVICLPINDPPSRASLRGIVERGAIGLLSRATRESLDTPSLTWLGRSSDRESIRSSGLWNVNHTDDDYDNTFFDHLDELVNQTVQRH</sequence>
<organism evidence="3">
    <name type="scientific">freshwater metagenome</name>
    <dbReference type="NCBI Taxonomy" id="449393"/>
    <lineage>
        <taxon>unclassified sequences</taxon>
        <taxon>metagenomes</taxon>
        <taxon>ecological metagenomes</taxon>
    </lineage>
</organism>
<dbReference type="InterPro" id="IPR058782">
    <property type="entry name" value="GIY_YIG_3"/>
</dbReference>
<reference evidence="3" key="1">
    <citation type="submission" date="2020-05" db="EMBL/GenBank/DDBJ databases">
        <authorList>
            <person name="Chiriac C."/>
            <person name="Salcher M."/>
            <person name="Ghai R."/>
            <person name="Kavagutti S V."/>
        </authorList>
    </citation>
    <scope>NUCLEOTIDE SEQUENCE</scope>
</reference>
<dbReference type="AlphaFoldDB" id="A0A6J6WRA5"/>
<dbReference type="InterPro" id="IPR049251">
    <property type="entry name" value="DUF6884"/>
</dbReference>
<dbReference type="Pfam" id="PF26468">
    <property type="entry name" value="GIY_YIG_3"/>
    <property type="match status" value="1"/>
</dbReference>
<evidence type="ECO:0000259" key="2">
    <source>
        <dbReference type="Pfam" id="PF26468"/>
    </source>
</evidence>
<accession>A0A6J6WRA5</accession>
<feature type="domain" description="DUF6884" evidence="1">
    <location>
        <begin position="15"/>
        <end position="149"/>
    </location>
</feature>
<protein>
    <submittedName>
        <fullName evidence="3">Unannotated protein</fullName>
    </submittedName>
</protein>
<dbReference type="EMBL" id="CAFAAB010000084">
    <property type="protein sequence ID" value="CAB4785713.1"/>
    <property type="molecule type" value="Genomic_DNA"/>
</dbReference>
<feature type="domain" description="GIY-YIG" evidence="2">
    <location>
        <begin position="171"/>
        <end position="401"/>
    </location>
</feature>
<evidence type="ECO:0000259" key="1">
    <source>
        <dbReference type="Pfam" id="PF21818"/>
    </source>
</evidence>
<proteinExistence type="predicted"/>
<evidence type="ECO:0000313" key="3">
    <source>
        <dbReference type="EMBL" id="CAB4785713.1"/>
    </source>
</evidence>
<gene>
    <name evidence="3" type="ORF">UFOPK2958_00820</name>
</gene>